<dbReference type="EMBL" id="JAEPCM010000347">
    <property type="protein sequence ID" value="MCG7946731.1"/>
    <property type="molecule type" value="Genomic_DNA"/>
</dbReference>
<organism evidence="1 2">
    <name type="scientific">Candidatus Thiodiazotropha taylori</name>
    <dbReference type="NCBI Taxonomy" id="2792791"/>
    <lineage>
        <taxon>Bacteria</taxon>
        <taxon>Pseudomonadati</taxon>
        <taxon>Pseudomonadota</taxon>
        <taxon>Gammaproteobacteria</taxon>
        <taxon>Chromatiales</taxon>
        <taxon>Sedimenticolaceae</taxon>
        <taxon>Candidatus Thiodiazotropha</taxon>
    </lineage>
</organism>
<dbReference type="AlphaFoldDB" id="A0A9E4N3F4"/>
<gene>
    <name evidence="1" type="ORF">JAZ07_10350</name>
</gene>
<reference evidence="1" key="1">
    <citation type="journal article" date="2021" name="Proc. Natl. Acad. Sci. U.S.A.">
        <title>Global biogeography of chemosynthetic symbionts reveals both localized and globally distributed symbiont groups. .</title>
        <authorList>
            <person name="Osvatic J.T."/>
            <person name="Wilkins L.G.E."/>
            <person name="Leibrecht L."/>
            <person name="Leray M."/>
            <person name="Zauner S."/>
            <person name="Polzin J."/>
            <person name="Camacho Y."/>
            <person name="Gros O."/>
            <person name="van Gils J.A."/>
            <person name="Eisen J.A."/>
            <person name="Petersen J.M."/>
            <person name="Yuen B."/>
        </authorList>
    </citation>
    <scope>NUCLEOTIDE SEQUENCE</scope>
    <source>
        <strain evidence="1">MAGclacostrist064TRANS</strain>
    </source>
</reference>
<sequence>MATNEHAVSEFGKSLKWSDLEDIPTWLLWEDKEIEQLVMTAGTIFLLPSIRIWIDGKKIQEVRELIGIELFELILKTTKIDNKMIKLLNIDNIKDNLLAAGSAVIISSSSMRVRPWISNSIPKPKGKLGAELASEIIKHTLFVVNQNRYAT</sequence>
<dbReference type="Proteomes" id="UP000886667">
    <property type="component" value="Unassembled WGS sequence"/>
</dbReference>
<protein>
    <submittedName>
        <fullName evidence="1">Uncharacterized protein</fullName>
    </submittedName>
</protein>
<accession>A0A9E4N3F4</accession>
<comment type="caution">
    <text evidence="1">The sequence shown here is derived from an EMBL/GenBank/DDBJ whole genome shotgun (WGS) entry which is preliminary data.</text>
</comment>
<evidence type="ECO:0000313" key="2">
    <source>
        <dbReference type="Proteomes" id="UP000886667"/>
    </source>
</evidence>
<name>A0A9E4N3F4_9GAMM</name>
<proteinExistence type="predicted"/>
<evidence type="ECO:0000313" key="1">
    <source>
        <dbReference type="EMBL" id="MCG7946731.1"/>
    </source>
</evidence>